<reference evidence="1" key="1">
    <citation type="submission" date="2017-05" db="UniProtKB">
        <authorList>
            <consortium name="EnsemblMetazoa"/>
        </authorList>
    </citation>
    <scope>IDENTIFICATION</scope>
</reference>
<dbReference type="EnsemblMetazoa" id="Aqu2.1.31272_001">
    <property type="protein sequence ID" value="Aqu2.1.31272_001"/>
    <property type="gene ID" value="Aqu2.1.31272"/>
</dbReference>
<dbReference type="InParanoid" id="A0A1X7UV61"/>
<evidence type="ECO:0000313" key="1">
    <source>
        <dbReference type="EnsemblMetazoa" id="Aqu2.1.31272_001"/>
    </source>
</evidence>
<dbReference type="AlphaFoldDB" id="A0A1X7UV61"/>
<protein>
    <submittedName>
        <fullName evidence="1">Uncharacterized protein</fullName>
    </submittedName>
</protein>
<organism evidence="1">
    <name type="scientific">Amphimedon queenslandica</name>
    <name type="common">Sponge</name>
    <dbReference type="NCBI Taxonomy" id="400682"/>
    <lineage>
        <taxon>Eukaryota</taxon>
        <taxon>Metazoa</taxon>
        <taxon>Porifera</taxon>
        <taxon>Demospongiae</taxon>
        <taxon>Heteroscleromorpha</taxon>
        <taxon>Haplosclerida</taxon>
        <taxon>Niphatidae</taxon>
        <taxon>Amphimedon</taxon>
    </lineage>
</organism>
<proteinExistence type="predicted"/>
<accession>A0A1X7UV61</accession>
<name>A0A1X7UV61_AMPQE</name>
<sequence>MHYMVHFPRLNTRIGPLVSTWCLRMEAKHLYFKRAAQISTCFKIVPYSIARRHKKLLCRLLQGKFFSYTDVECGPCEQNDINLELLFCSMFHSPSWISIYGINFYPN</sequence>